<dbReference type="InterPro" id="IPR052164">
    <property type="entry name" value="Anthracycline_SecMetBiosynth"/>
</dbReference>
<protein>
    <recommendedName>
        <fullName evidence="1">VOC domain-containing protein</fullName>
    </recommendedName>
</protein>
<comment type="caution">
    <text evidence="2">The sequence shown here is derived from an EMBL/GenBank/DDBJ whole genome shotgun (WGS) entry which is preliminary data.</text>
</comment>
<dbReference type="RefSeq" id="WP_134013438.1">
    <property type="nucleotide sequence ID" value="NZ_SOBH01000001.1"/>
</dbReference>
<keyword evidence="3" id="KW-1185">Reference proteome</keyword>
<dbReference type="Proteomes" id="UP000294563">
    <property type="component" value="Unassembled WGS sequence"/>
</dbReference>
<dbReference type="InterPro" id="IPR041581">
    <property type="entry name" value="Glyoxalase_6"/>
</dbReference>
<dbReference type="CDD" id="cd06587">
    <property type="entry name" value="VOC"/>
    <property type="match status" value="1"/>
</dbReference>
<gene>
    <name evidence="2" type="ORF">BDE40_1127</name>
</gene>
<dbReference type="Gene3D" id="3.10.180.10">
    <property type="entry name" value="2,3-Dihydroxybiphenyl 1,2-Dioxygenase, domain 1"/>
    <property type="match status" value="1"/>
</dbReference>
<organism evidence="2 3">
    <name type="scientific">Litoreibacter halocynthiae</name>
    <dbReference type="NCBI Taxonomy" id="1242689"/>
    <lineage>
        <taxon>Bacteria</taxon>
        <taxon>Pseudomonadati</taxon>
        <taxon>Pseudomonadota</taxon>
        <taxon>Alphaproteobacteria</taxon>
        <taxon>Rhodobacterales</taxon>
        <taxon>Roseobacteraceae</taxon>
        <taxon>Litoreibacter</taxon>
    </lineage>
</organism>
<evidence type="ECO:0000313" key="2">
    <source>
        <dbReference type="EMBL" id="TDT77828.1"/>
    </source>
</evidence>
<proteinExistence type="predicted"/>
<evidence type="ECO:0000259" key="1">
    <source>
        <dbReference type="PROSITE" id="PS51819"/>
    </source>
</evidence>
<reference evidence="2 3" key="1">
    <citation type="submission" date="2019-03" db="EMBL/GenBank/DDBJ databases">
        <title>Genomic Encyclopedia of Archaeal and Bacterial Type Strains, Phase II (KMG-II): from individual species to whole genera.</title>
        <authorList>
            <person name="Goeker M."/>
        </authorList>
    </citation>
    <scope>NUCLEOTIDE SEQUENCE [LARGE SCALE GENOMIC DNA]</scope>
    <source>
        <strain evidence="2 3">DSM 29467</strain>
    </source>
</reference>
<dbReference type="AlphaFoldDB" id="A0A4R7LP18"/>
<dbReference type="OrthoDB" id="9799428at2"/>
<dbReference type="PROSITE" id="PS51819">
    <property type="entry name" value="VOC"/>
    <property type="match status" value="1"/>
</dbReference>
<dbReference type="InterPro" id="IPR029068">
    <property type="entry name" value="Glyas_Bleomycin-R_OHBP_Dase"/>
</dbReference>
<sequence>MVKALGIGGVFFRSKDPSALAAWYQKHLGIDPVPTSPTMTPWITEPGVTVFSPFDQDTDYFPKDRAFMLNFRVGDLDAAIAELNEAGVESGELSIMEGVGRFARIHDPEGNPIELWEPALP</sequence>
<accession>A0A4R7LP18</accession>
<dbReference type="PANTHER" id="PTHR33993">
    <property type="entry name" value="GLYOXALASE-RELATED"/>
    <property type="match status" value="1"/>
</dbReference>
<dbReference type="PANTHER" id="PTHR33993:SF5">
    <property type="entry name" value="GLYOXALASE"/>
    <property type="match status" value="1"/>
</dbReference>
<feature type="domain" description="VOC" evidence="1">
    <location>
        <begin position="6"/>
        <end position="118"/>
    </location>
</feature>
<evidence type="ECO:0000313" key="3">
    <source>
        <dbReference type="Proteomes" id="UP000294563"/>
    </source>
</evidence>
<dbReference type="Pfam" id="PF18029">
    <property type="entry name" value="Glyoxalase_6"/>
    <property type="match status" value="1"/>
</dbReference>
<dbReference type="EMBL" id="SOBH01000001">
    <property type="protein sequence ID" value="TDT77828.1"/>
    <property type="molecule type" value="Genomic_DNA"/>
</dbReference>
<dbReference type="InterPro" id="IPR037523">
    <property type="entry name" value="VOC_core"/>
</dbReference>
<name>A0A4R7LP18_9RHOB</name>
<dbReference type="SUPFAM" id="SSF54593">
    <property type="entry name" value="Glyoxalase/Bleomycin resistance protein/Dihydroxybiphenyl dioxygenase"/>
    <property type="match status" value="1"/>
</dbReference>